<dbReference type="FunFam" id="3.40.50.720:FF:000084">
    <property type="entry name" value="Short-chain dehydrogenase reductase"/>
    <property type="match status" value="1"/>
</dbReference>
<dbReference type="PROSITE" id="PS00061">
    <property type="entry name" value="ADH_SHORT"/>
    <property type="match status" value="1"/>
</dbReference>
<dbReference type="GO" id="GO:0016491">
    <property type="term" value="F:oxidoreductase activity"/>
    <property type="evidence" value="ECO:0007669"/>
    <property type="project" value="UniProtKB-KW"/>
</dbReference>
<accession>A0A0X8FBA2</accession>
<dbReference type="Gene3D" id="3.40.50.720">
    <property type="entry name" value="NAD(P)-binding Rossmann-like Domain"/>
    <property type="match status" value="1"/>
</dbReference>
<dbReference type="PRINTS" id="PR00080">
    <property type="entry name" value="SDRFAMILY"/>
</dbReference>
<dbReference type="Pfam" id="PF13561">
    <property type="entry name" value="adh_short_C2"/>
    <property type="match status" value="1"/>
</dbReference>
<dbReference type="InterPro" id="IPR020904">
    <property type="entry name" value="Sc_DH/Rdtase_CS"/>
</dbReference>
<dbReference type="PANTHER" id="PTHR42879:SF2">
    <property type="entry name" value="3-OXOACYL-[ACYL-CARRIER-PROTEIN] REDUCTASE FABG"/>
    <property type="match status" value="1"/>
</dbReference>
<reference evidence="3 5" key="1">
    <citation type="journal article" date="2016" name="Genome Announc.">
        <title>Complete Genome Sequences of Aerococcus christensenii CCUG 28831T, Aerococcus sanguinicola CCUG 43001T, Aerococcus urinae CCUG 36881T, Aerococcus urinaeequi CCUG 28094T, Aerococcus urinaehominis CCUG 42038 BT, and Aerococcus viridans CCUG 4311T.</title>
        <authorList>
            <person name="Carkaci D."/>
            <person name="Dargis R."/>
            <person name="Nielsen X.C."/>
            <person name="Skovgaard O."/>
            <person name="Fuursted K."/>
            <person name="Christensen J.J."/>
        </authorList>
    </citation>
    <scope>NUCLEOTIDE SEQUENCE [LARGE SCALE GENOMIC DNA]</scope>
    <source>
        <strain evidence="3 5">CCUG43001</strain>
    </source>
</reference>
<evidence type="ECO:0000256" key="2">
    <source>
        <dbReference type="ARBA" id="ARBA00023002"/>
    </source>
</evidence>
<evidence type="ECO:0000313" key="5">
    <source>
        <dbReference type="Proteomes" id="UP000069912"/>
    </source>
</evidence>
<evidence type="ECO:0000313" key="6">
    <source>
        <dbReference type="Proteomes" id="UP000234239"/>
    </source>
</evidence>
<reference evidence="5" key="2">
    <citation type="submission" date="2016-01" db="EMBL/GenBank/DDBJ databases">
        <title>Six Aerococcus type strain genome sequencing and assembly using PacBio and Illumina Hiseq.</title>
        <authorList>
            <person name="Carkaci D."/>
            <person name="Dargis R."/>
            <person name="Nielsen X.C."/>
            <person name="Skovgaard O."/>
            <person name="Fuursted K."/>
            <person name="Christensen J.J."/>
        </authorList>
    </citation>
    <scope>NUCLEOTIDE SEQUENCE [LARGE SCALE GENOMIC DNA]</scope>
    <source>
        <strain evidence="5">CCUG43001</strain>
    </source>
</reference>
<keyword evidence="2" id="KW-0560">Oxidoreductase</keyword>
<dbReference type="NCBIfam" id="NF005559">
    <property type="entry name" value="PRK07231.1"/>
    <property type="match status" value="1"/>
</dbReference>
<dbReference type="KEGG" id="asan:AWM72_05170"/>
<dbReference type="EMBL" id="PKGY01000002">
    <property type="protein sequence ID" value="PKZ22362.1"/>
    <property type="molecule type" value="Genomic_DNA"/>
</dbReference>
<name>A0A0X8FBA2_9LACT</name>
<dbReference type="PANTHER" id="PTHR42879">
    <property type="entry name" value="3-OXOACYL-(ACYL-CARRIER-PROTEIN) REDUCTASE"/>
    <property type="match status" value="1"/>
</dbReference>
<dbReference type="OrthoDB" id="9803333at2"/>
<protein>
    <submittedName>
        <fullName evidence="3">2-hydroxypropyl-CoM dehydrogenase</fullName>
    </submittedName>
    <submittedName>
        <fullName evidence="4">3-oxoacyl-ACP reductase</fullName>
    </submittedName>
</protein>
<evidence type="ECO:0000313" key="3">
    <source>
        <dbReference type="EMBL" id="AMB94187.1"/>
    </source>
</evidence>
<comment type="similarity">
    <text evidence="1">Belongs to the short-chain dehydrogenases/reductases (SDR) family.</text>
</comment>
<dbReference type="PRINTS" id="PR00081">
    <property type="entry name" value="GDHRDH"/>
</dbReference>
<dbReference type="SUPFAM" id="SSF51735">
    <property type="entry name" value="NAD(P)-binding Rossmann-fold domains"/>
    <property type="match status" value="1"/>
</dbReference>
<sequence>MALKNKVVLISGAASGMGKGEALAFAEAGAKVVIADLDKEKADQVVAEIQENKGTALAVETDITSTEAIAKLYQQVKESFGTVDVLVNNAGVFDQYQPLLDMDKDNWNFYLQINLTSVYEMTRTFLPDMIEKGGGKVINVASIAGLVAGKGGAAYTAAKHGVIGLTKHTASEYAAKGIQCNAIAPGTIETPLIAEVKDQIPTDNIPADRFGQVEEVANLVLFLASDKSNFINGVTLPIDGGYTIQ</sequence>
<organism evidence="3 5">
    <name type="scientific">Aerococcus sanguinicola</name>
    <dbReference type="NCBI Taxonomy" id="119206"/>
    <lineage>
        <taxon>Bacteria</taxon>
        <taxon>Bacillati</taxon>
        <taxon>Bacillota</taxon>
        <taxon>Bacilli</taxon>
        <taxon>Lactobacillales</taxon>
        <taxon>Aerococcaceae</taxon>
        <taxon>Aerococcus</taxon>
    </lineage>
</organism>
<evidence type="ECO:0000313" key="4">
    <source>
        <dbReference type="EMBL" id="PKZ22362.1"/>
    </source>
</evidence>
<reference evidence="4 6" key="3">
    <citation type="submission" date="2017-12" db="EMBL/GenBank/DDBJ databases">
        <title>Phylogenetic diversity of female urinary microbiome.</title>
        <authorList>
            <person name="Thomas-White K."/>
            <person name="Wolfe A.J."/>
        </authorList>
    </citation>
    <scope>NUCLEOTIDE SEQUENCE [LARGE SCALE GENOMIC DNA]</scope>
    <source>
        <strain evidence="4 6">UMB0139</strain>
    </source>
</reference>
<dbReference type="InterPro" id="IPR050259">
    <property type="entry name" value="SDR"/>
</dbReference>
<dbReference type="GeneID" id="92903454"/>
<dbReference type="Proteomes" id="UP000069912">
    <property type="component" value="Chromosome"/>
</dbReference>
<dbReference type="Proteomes" id="UP000234239">
    <property type="component" value="Unassembled WGS sequence"/>
</dbReference>
<gene>
    <name evidence="3" type="ORF">AWM72_05170</name>
    <name evidence="4" type="ORF">CYJ28_04405</name>
</gene>
<dbReference type="InterPro" id="IPR036291">
    <property type="entry name" value="NAD(P)-bd_dom_sf"/>
</dbReference>
<dbReference type="RefSeq" id="WP_067974271.1">
    <property type="nucleotide sequence ID" value="NZ_CAJHKM010000001.1"/>
</dbReference>
<keyword evidence="5" id="KW-1185">Reference proteome</keyword>
<dbReference type="EMBL" id="CP014160">
    <property type="protein sequence ID" value="AMB94187.1"/>
    <property type="molecule type" value="Genomic_DNA"/>
</dbReference>
<dbReference type="GO" id="GO:0008206">
    <property type="term" value="P:bile acid metabolic process"/>
    <property type="evidence" value="ECO:0007669"/>
    <property type="project" value="UniProtKB-ARBA"/>
</dbReference>
<dbReference type="InterPro" id="IPR002347">
    <property type="entry name" value="SDR_fam"/>
</dbReference>
<dbReference type="NCBIfam" id="NF009466">
    <property type="entry name" value="PRK12826.1-2"/>
    <property type="match status" value="1"/>
</dbReference>
<dbReference type="AlphaFoldDB" id="A0A0X8FBA2"/>
<proteinExistence type="inferred from homology"/>
<evidence type="ECO:0000256" key="1">
    <source>
        <dbReference type="ARBA" id="ARBA00006484"/>
    </source>
</evidence>